<keyword evidence="7" id="KW-1185">Reference proteome</keyword>
<dbReference type="Pfam" id="PF03466">
    <property type="entry name" value="LysR_substrate"/>
    <property type="match status" value="1"/>
</dbReference>
<reference evidence="6" key="2">
    <citation type="submission" date="2021-01" db="EMBL/GenBank/DDBJ databases">
        <authorList>
            <person name="Mieszkin S."/>
            <person name="Pouder E."/>
            <person name="Alain K."/>
        </authorList>
    </citation>
    <scope>NUCLEOTIDE SEQUENCE</scope>
    <source>
        <strain evidence="6">HW T2.11</strain>
    </source>
</reference>
<dbReference type="Gene3D" id="1.10.10.10">
    <property type="entry name" value="Winged helix-like DNA-binding domain superfamily/Winged helix DNA-binding domain"/>
    <property type="match status" value="1"/>
</dbReference>
<organism evidence="6 7">
    <name type="scientific">Acidisoma silvae</name>
    <dbReference type="NCBI Taxonomy" id="2802396"/>
    <lineage>
        <taxon>Bacteria</taxon>
        <taxon>Pseudomonadati</taxon>
        <taxon>Pseudomonadota</taxon>
        <taxon>Alphaproteobacteria</taxon>
        <taxon>Acetobacterales</taxon>
        <taxon>Acidocellaceae</taxon>
        <taxon>Acidisoma</taxon>
    </lineage>
</organism>
<evidence type="ECO:0000313" key="7">
    <source>
        <dbReference type="Proteomes" id="UP000708298"/>
    </source>
</evidence>
<dbReference type="CDD" id="cd05466">
    <property type="entry name" value="PBP2_LTTR_substrate"/>
    <property type="match status" value="1"/>
</dbReference>
<keyword evidence="3" id="KW-0238">DNA-binding</keyword>
<evidence type="ECO:0000256" key="4">
    <source>
        <dbReference type="ARBA" id="ARBA00023163"/>
    </source>
</evidence>
<dbReference type="GO" id="GO:0003700">
    <property type="term" value="F:DNA-binding transcription factor activity"/>
    <property type="evidence" value="ECO:0007669"/>
    <property type="project" value="InterPro"/>
</dbReference>
<comment type="caution">
    <text evidence="6">The sequence shown here is derived from an EMBL/GenBank/DDBJ whole genome shotgun (WGS) entry which is preliminary data.</text>
</comment>
<protein>
    <submittedName>
        <fullName evidence="6">LysR family transcriptional regulator</fullName>
    </submittedName>
</protein>
<dbReference type="AlphaFoldDB" id="A0A963YXS6"/>
<dbReference type="RefSeq" id="WP_227323782.1">
    <property type="nucleotide sequence ID" value="NZ_JAESVB010000024.1"/>
</dbReference>
<evidence type="ECO:0000256" key="3">
    <source>
        <dbReference type="ARBA" id="ARBA00023125"/>
    </source>
</evidence>
<dbReference type="GO" id="GO:0000976">
    <property type="term" value="F:transcription cis-regulatory region binding"/>
    <property type="evidence" value="ECO:0007669"/>
    <property type="project" value="TreeGrafter"/>
</dbReference>
<evidence type="ECO:0000256" key="1">
    <source>
        <dbReference type="ARBA" id="ARBA00009437"/>
    </source>
</evidence>
<dbReference type="FunFam" id="1.10.10.10:FF:000001">
    <property type="entry name" value="LysR family transcriptional regulator"/>
    <property type="match status" value="1"/>
</dbReference>
<sequence>MDGHASLLWYAVNIRSLETLLWITRLGSFSAAARHLRLTQPAITRRINELEQELGSALFRREKAQVVLTLSGRRCLQVAERMVADFAALKAAAAQDLGVSGTMRVGVSEVIALTWLDKLLERVGNRYPAISVELDVDLSARLVKKLAARRVDIALLPGPVVLPEAITQSLGSYPLSWMSHPNLMASDNTIEPSDLVDVPIIASPDDASVSSVMQNWFRNAGVRPRRISYCGNVSVVASLVRKGVGVSLLPPGLFKEGIEAKTMKVLSERPSISPLEYSVSYIPTSELGFLPEIALFARAISRDTEVWQ</sequence>
<dbReference type="PANTHER" id="PTHR30126">
    <property type="entry name" value="HTH-TYPE TRANSCRIPTIONAL REGULATOR"/>
    <property type="match status" value="1"/>
</dbReference>
<name>A0A963YXS6_9PROT</name>
<evidence type="ECO:0000259" key="5">
    <source>
        <dbReference type="PROSITE" id="PS50931"/>
    </source>
</evidence>
<keyword evidence="2" id="KW-0805">Transcription regulation</keyword>
<reference evidence="6" key="1">
    <citation type="journal article" date="2021" name="Microorganisms">
        <title>Acidisoma silvae sp. nov. and Acidisomacellulosilytica sp. nov., Two Acidophilic Bacteria Isolated from Decaying Wood, Hydrolyzing Cellulose and Producing Poly-3-hydroxybutyrate.</title>
        <authorList>
            <person name="Mieszkin S."/>
            <person name="Pouder E."/>
            <person name="Uroz S."/>
            <person name="Simon-Colin C."/>
            <person name="Alain K."/>
        </authorList>
    </citation>
    <scope>NUCLEOTIDE SEQUENCE</scope>
    <source>
        <strain evidence="6">HW T2.11</strain>
    </source>
</reference>
<comment type="similarity">
    <text evidence="1">Belongs to the LysR transcriptional regulatory family.</text>
</comment>
<accession>A0A963YXS6</accession>
<feature type="domain" description="HTH lysR-type" evidence="5">
    <location>
        <begin position="12"/>
        <end position="69"/>
    </location>
</feature>
<dbReference type="Pfam" id="PF00126">
    <property type="entry name" value="HTH_1"/>
    <property type="match status" value="1"/>
</dbReference>
<dbReference type="Proteomes" id="UP000708298">
    <property type="component" value="Unassembled WGS sequence"/>
</dbReference>
<dbReference type="InterPro" id="IPR000847">
    <property type="entry name" value="LysR_HTH_N"/>
</dbReference>
<dbReference type="PANTHER" id="PTHR30126:SF77">
    <property type="entry name" value="TRANSCRIPTIONAL REGULATORY PROTEIN"/>
    <property type="match status" value="1"/>
</dbReference>
<dbReference type="InterPro" id="IPR036390">
    <property type="entry name" value="WH_DNA-bd_sf"/>
</dbReference>
<evidence type="ECO:0000256" key="2">
    <source>
        <dbReference type="ARBA" id="ARBA00023015"/>
    </source>
</evidence>
<dbReference type="InterPro" id="IPR005119">
    <property type="entry name" value="LysR_subst-bd"/>
</dbReference>
<dbReference type="InterPro" id="IPR036388">
    <property type="entry name" value="WH-like_DNA-bd_sf"/>
</dbReference>
<dbReference type="SUPFAM" id="SSF53850">
    <property type="entry name" value="Periplasmic binding protein-like II"/>
    <property type="match status" value="1"/>
</dbReference>
<gene>
    <name evidence="6" type="ORF">ASILVAE211_23345</name>
</gene>
<dbReference type="PROSITE" id="PS50931">
    <property type="entry name" value="HTH_LYSR"/>
    <property type="match status" value="1"/>
</dbReference>
<keyword evidence="4" id="KW-0804">Transcription</keyword>
<evidence type="ECO:0000313" key="6">
    <source>
        <dbReference type="EMBL" id="MCB8878138.1"/>
    </source>
</evidence>
<dbReference type="SUPFAM" id="SSF46785">
    <property type="entry name" value="Winged helix' DNA-binding domain"/>
    <property type="match status" value="1"/>
</dbReference>
<dbReference type="EMBL" id="JAESVB010000024">
    <property type="protein sequence ID" value="MCB8878138.1"/>
    <property type="molecule type" value="Genomic_DNA"/>
</dbReference>
<dbReference type="Gene3D" id="3.40.190.290">
    <property type="match status" value="1"/>
</dbReference>
<dbReference type="PRINTS" id="PR00039">
    <property type="entry name" value="HTHLYSR"/>
</dbReference>
<proteinExistence type="inferred from homology"/>